<dbReference type="EMBL" id="JANAVB010009334">
    <property type="protein sequence ID" value="KAJ6840591.1"/>
    <property type="molecule type" value="Genomic_DNA"/>
</dbReference>
<reference evidence="1" key="2">
    <citation type="submission" date="2023-04" db="EMBL/GenBank/DDBJ databases">
        <authorList>
            <person name="Bruccoleri R.E."/>
            <person name="Oakeley E.J."/>
            <person name="Faust A.-M."/>
            <person name="Dessus-Babus S."/>
            <person name="Altorfer M."/>
            <person name="Burckhardt D."/>
            <person name="Oertli M."/>
            <person name="Naumann U."/>
            <person name="Petersen F."/>
            <person name="Wong J."/>
        </authorList>
    </citation>
    <scope>NUCLEOTIDE SEQUENCE</scope>
    <source>
        <strain evidence="1">GSM-AAB239-AS_SAM_17_03QT</strain>
        <tissue evidence="1">Leaf</tissue>
    </source>
</reference>
<evidence type="ECO:0000313" key="1">
    <source>
        <dbReference type="EMBL" id="KAJ6840591.1"/>
    </source>
</evidence>
<sequence length="132" mass="15656">MPIAPRVLRDRDWWFRRAAAGAVAKAKIEGSGGHYRRWWLREMRSRSARRTVSWLLSRGWRLLRKIRFCSQSWKRSSLRSGRKEKQCNRRRLKLRVEGLIKECDWSTRGREGRRRGGGNFETTIACPKAGDR</sequence>
<comment type="caution">
    <text evidence="1">The sequence shown here is derived from an EMBL/GenBank/DDBJ whole genome shotgun (WGS) entry which is preliminary data.</text>
</comment>
<proteinExistence type="predicted"/>
<organism evidence="1 2">
    <name type="scientific">Iris pallida</name>
    <name type="common">Sweet iris</name>
    <dbReference type="NCBI Taxonomy" id="29817"/>
    <lineage>
        <taxon>Eukaryota</taxon>
        <taxon>Viridiplantae</taxon>
        <taxon>Streptophyta</taxon>
        <taxon>Embryophyta</taxon>
        <taxon>Tracheophyta</taxon>
        <taxon>Spermatophyta</taxon>
        <taxon>Magnoliopsida</taxon>
        <taxon>Liliopsida</taxon>
        <taxon>Asparagales</taxon>
        <taxon>Iridaceae</taxon>
        <taxon>Iridoideae</taxon>
        <taxon>Irideae</taxon>
        <taxon>Iris</taxon>
    </lineage>
</organism>
<gene>
    <name evidence="1" type="ORF">M6B38_310465</name>
</gene>
<reference evidence="1" key="1">
    <citation type="journal article" date="2023" name="GigaByte">
        <title>Genome assembly of the bearded iris, Iris pallida Lam.</title>
        <authorList>
            <person name="Bruccoleri R.E."/>
            <person name="Oakeley E.J."/>
            <person name="Faust A.M.E."/>
            <person name="Altorfer M."/>
            <person name="Dessus-Babus S."/>
            <person name="Burckhardt D."/>
            <person name="Oertli M."/>
            <person name="Naumann U."/>
            <person name="Petersen F."/>
            <person name="Wong J."/>
        </authorList>
    </citation>
    <scope>NUCLEOTIDE SEQUENCE</scope>
    <source>
        <strain evidence="1">GSM-AAB239-AS_SAM_17_03QT</strain>
    </source>
</reference>
<dbReference type="Proteomes" id="UP001140949">
    <property type="component" value="Unassembled WGS sequence"/>
</dbReference>
<keyword evidence="2" id="KW-1185">Reference proteome</keyword>
<evidence type="ECO:0000313" key="2">
    <source>
        <dbReference type="Proteomes" id="UP001140949"/>
    </source>
</evidence>
<dbReference type="AlphaFoldDB" id="A0AAX6HJ43"/>
<accession>A0AAX6HJ43</accession>
<name>A0AAX6HJ43_IRIPA</name>
<protein>
    <submittedName>
        <fullName evidence="1">Protein PLASTID MOVEMENT IMPAIRED 1-RELATED 1-like</fullName>
    </submittedName>
</protein>